<dbReference type="InterPro" id="IPR057207">
    <property type="entry name" value="FBXL15_LRR"/>
</dbReference>
<dbReference type="SUPFAM" id="SSF52047">
    <property type="entry name" value="RNI-like"/>
    <property type="match status" value="3"/>
</dbReference>
<dbReference type="SMART" id="SM00367">
    <property type="entry name" value="LRR_CC"/>
    <property type="match status" value="14"/>
</dbReference>
<gene>
    <name evidence="3" type="ORF">EJB05_42460</name>
</gene>
<keyword evidence="4" id="KW-1185">Reference proteome</keyword>
<dbReference type="Gene3D" id="3.80.10.10">
    <property type="entry name" value="Ribonuclease Inhibitor"/>
    <property type="match status" value="4"/>
</dbReference>
<evidence type="ECO:0000259" key="2">
    <source>
        <dbReference type="SMART" id="SM00256"/>
    </source>
</evidence>
<dbReference type="CDD" id="cd22159">
    <property type="entry name" value="F-box_AtTIR1-like"/>
    <property type="match status" value="2"/>
</dbReference>
<dbReference type="OrthoDB" id="595131at2759"/>
<dbReference type="FunFam" id="1.20.1280.50:FF:000023">
    <property type="entry name" value="F-box/LRR-repeat protein 4"/>
    <property type="match status" value="2"/>
</dbReference>
<dbReference type="InterPro" id="IPR006553">
    <property type="entry name" value="Leu-rich_rpt_Cys-con_subtyp"/>
</dbReference>
<feature type="non-terminal residue" evidence="3">
    <location>
        <position position="1"/>
    </location>
</feature>
<dbReference type="Pfam" id="PF00646">
    <property type="entry name" value="F-box"/>
    <property type="match status" value="1"/>
</dbReference>
<evidence type="ECO:0000313" key="4">
    <source>
        <dbReference type="Proteomes" id="UP000324897"/>
    </source>
</evidence>
<dbReference type="PANTHER" id="PTHR13318:SF216">
    <property type="entry name" value="F-BOX DOMAIN CONTAINING PROTEIN"/>
    <property type="match status" value="1"/>
</dbReference>
<name>A0A5J9TEI2_9POAL</name>
<reference evidence="3 4" key="1">
    <citation type="journal article" date="2019" name="Sci. Rep.">
        <title>A high-quality genome of Eragrostis curvula grass provides insights into Poaceae evolution and supports new strategies to enhance forage quality.</title>
        <authorList>
            <person name="Carballo J."/>
            <person name="Santos B.A.C.M."/>
            <person name="Zappacosta D."/>
            <person name="Garbus I."/>
            <person name="Selva J.P."/>
            <person name="Gallo C.A."/>
            <person name="Diaz A."/>
            <person name="Albertini E."/>
            <person name="Caccamo M."/>
            <person name="Echenique V."/>
        </authorList>
    </citation>
    <scope>NUCLEOTIDE SEQUENCE [LARGE SCALE GENOMIC DNA]</scope>
    <source>
        <strain evidence="4">cv. Victoria</strain>
        <tissue evidence="3">Leaf</tissue>
    </source>
</reference>
<feature type="domain" description="F-box" evidence="2">
    <location>
        <begin position="613"/>
        <end position="654"/>
    </location>
</feature>
<dbReference type="GO" id="GO:0019005">
    <property type="term" value="C:SCF ubiquitin ligase complex"/>
    <property type="evidence" value="ECO:0007669"/>
    <property type="project" value="TreeGrafter"/>
</dbReference>
<dbReference type="AlphaFoldDB" id="A0A5J9TEI2"/>
<sequence>TPGNEHPQIQGSTLSTCCLLLIETAELAQQHCTMDALPEALLSDIIKRLTSTSDLKSLSLVSKQLYTIEAEVRDAIRVGCGFFPVTLAMASLCSRFPNLCKVEFNYSGWTPYHGMQLDNQGLHVLSSSCPLLTDLTLSFCSCIDDSGLRFLASFKKLMSLRLNTLPAITSSGLFSVAVCCKGLSALHLISCEKVGSVEWLEYLGRIGSLEELVIINCKRIDQFDLLVFGPGWMKLQKFELQIWGSPNVFHPHDWSYVAHNNYRYDFCCEGLKDLTLARLTAAPEIGLRCLLSKCKELERLNLNCVMGLEDNDMVTVASSCSNRISISLLLSPEYCGYVYRTALTDDTLKALAVKCPRLQSVELAFWGVSPDWPEIGFTEDGLVALIQSCPIRELMLTRANIFGDKGMKALSCARFLESLKLACIAITDAGLRLLACSPCLVNLTLWRCDGVTDDGVAEVVRARKLETLNVEGCSQVSLTALQGAAKSVHYRDDFPGFLEWADLYVVQSVSQPSQAHPDPTLCSSPNKTDKEAEPVRQANSRREGCCCSIGNFSFLPGLCSRCPAFDEFDPLIPVSRNSSEACSDQRSRVYHSDNQLNFEMAKLAKLCSSIEDLPLALLGEIISRLTKTSDLNSISLVSKRFYTVEAELRDSIHVGCGVYPVKVNLASLCSRFPNLCKVEFNYSGWTPNHEAQLDNEGLRVFASCCPLLTDLTLSFCSNIDDLGLSFLAHFKKLMSVRLKTLPAITSVGLLSVAVGCKSLSALHLICCNKLGNMEWLEYLGRIGSLEELVVKNCKKISQFDVLMLGPGWMKLHKFEFKIEDLSYSYDPRDPSYVAHNQYGYDFSCENLKDLTLARIITRHEIGLRCLLGKCKALENLCLHFVHGLHDDDMITLANKCSNLKSITLGLRPEHCEVYRTALTDESLKALALRCSMLQSFELTFFGCEIDYPEIGFTQEGLMTLIQSCPIRDLVLGGVDILDDKGMKALSCALFLESLELTRSIFVTDAGLCQLACSPRLINLTLGLCDGITDYGVGEVVRRRKLESLIIEQCAKVSREAVKGAAKSVQYRVNCPSFVNWWDFCVYGYKV</sequence>
<accession>A0A5J9TEI2</accession>
<proteinExistence type="predicted"/>
<feature type="domain" description="F-box" evidence="2">
    <location>
        <begin position="37"/>
        <end position="78"/>
    </location>
</feature>
<organism evidence="3 4">
    <name type="scientific">Eragrostis curvula</name>
    <name type="common">weeping love grass</name>
    <dbReference type="NCBI Taxonomy" id="38414"/>
    <lineage>
        <taxon>Eukaryota</taxon>
        <taxon>Viridiplantae</taxon>
        <taxon>Streptophyta</taxon>
        <taxon>Embryophyta</taxon>
        <taxon>Tracheophyta</taxon>
        <taxon>Spermatophyta</taxon>
        <taxon>Magnoliopsida</taxon>
        <taxon>Liliopsida</taxon>
        <taxon>Poales</taxon>
        <taxon>Poaceae</taxon>
        <taxon>PACMAD clade</taxon>
        <taxon>Chloridoideae</taxon>
        <taxon>Eragrostideae</taxon>
        <taxon>Eragrostidinae</taxon>
        <taxon>Eragrostis</taxon>
    </lineage>
</organism>
<feature type="region of interest" description="Disordered" evidence="1">
    <location>
        <begin position="512"/>
        <end position="532"/>
    </location>
</feature>
<evidence type="ECO:0000313" key="3">
    <source>
        <dbReference type="EMBL" id="TVU09021.1"/>
    </source>
</evidence>
<dbReference type="Pfam" id="PF25372">
    <property type="entry name" value="DUF7885"/>
    <property type="match status" value="1"/>
</dbReference>
<dbReference type="Proteomes" id="UP000324897">
    <property type="component" value="Chromosome 3"/>
</dbReference>
<dbReference type="Gene3D" id="1.20.1280.50">
    <property type="match status" value="2"/>
</dbReference>
<comment type="caution">
    <text evidence="3">The sequence shown here is derived from an EMBL/GenBank/DDBJ whole genome shotgun (WGS) entry which is preliminary data.</text>
</comment>
<dbReference type="InterPro" id="IPR032675">
    <property type="entry name" value="LRR_dom_sf"/>
</dbReference>
<dbReference type="FunFam" id="3.80.10.10:FF:000653">
    <property type="entry name" value="F-box/LRR-repeat protein 14"/>
    <property type="match status" value="2"/>
</dbReference>
<dbReference type="SMART" id="SM00256">
    <property type="entry name" value="FBOX"/>
    <property type="match status" value="2"/>
</dbReference>
<dbReference type="Pfam" id="PF13516">
    <property type="entry name" value="LRR_6"/>
    <property type="match status" value="1"/>
</dbReference>
<evidence type="ECO:0000256" key="1">
    <source>
        <dbReference type="SAM" id="MobiDB-lite"/>
    </source>
</evidence>
<dbReference type="Gramene" id="TVU09021">
    <property type="protein sequence ID" value="TVU09021"/>
    <property type="gene ID" value="EJB05_42460"/>
</dbReference>
<dbReference type="PANTHER" id="PTHR13318">
    <property type="entry name" value="PARTNER OF PAIRED, ISOFORM B-RELATED"/>
    <property type="match status" value="1"/>
</dbReference>
<dbReference type="InterPro" id="IPR001810">
    <property type="entry name" value="F-box_dom"/>
</dbReference>
<dbReference type="EMBL" id="RWGY01000039">
    <property type="protein sequence ID" value="TVU09021.1"/>
    <property type="molecule type" value="Genomic_DNA"/>
</dbReference>
<dbReference type="GO" id="GO:0031146">
    <property type="term" value="P:SCF-dependent proteasomal ubiquitin-dependent protein catabolic process"/>
    <property type="evidence" value="ECO:0007669"/>
    <property type="project" value="TreeGrafter"/>
</dbReference>
<dbReference type="InterPro" id="IPR001611">
    <property type="entry name" value="Leu-rich_rpt"/>
</dbReference>
<protein>
    <recommendedName>
        <fullName evidence="2">F-box domain-containing protein</fullName>
    </recommendedName>
</protein>